<dbReference type="CDD" id="cd24158">
    <property type="entry name" value="NUDIX_ADPRase_Rv1700"/>
    <property type="match status" value="1"/>
</dbReference>
<organism evidence="3 4">
    <name type="scientific">Lipingzhangella rawalii</name>
    <dbReference type="NCBI Taxonomy" id="2055835"/>
    <lineage>
        <taxon>Bacteria</taxon>
        <taxon>Bacillati</taxon>
        <taxon>Actinomycetota</taxon>
        <taxon>Actinomycetes</taxon>
        <taxon>Streptosporangiales</taxon>
        <taxon>Nocardiopsidaceae</taxon>
        <taxon>Lipingzhangella</taxon>
    </lineage>
</organism>
<evidence type="ECO:0000313" key="3">
    <source>
        <dbReference type="EMBL" id="MDS1269319.1"/>
    </source>
</evidence>
<dbReference type="PANTHER" id="PTHR11839:SF31">
    <property type="entry name" value="ADP-RIBOSE PYROPHOSPHATASE"/>
    <property type="match status" value="1"/>
</dbReference>
<comment type="caution">
    <text evidence="3">The sequence shown here is derived from an EMBL/GenBank/DDBJ whole genome shotgun (WGS) entry which is preliminary data.</text>
</comment>
<dbReference type="Gene3D" id="3.90.79.10">
    <property type="entry name" value="Nucleoside Triphosphate Pyrophosphohydrolase"/>
    <property type="match status" value="1"/>
</dbReference>
<dbReference type="PANTHER" id="PTHR11839">
    <property type="entry name" value="UDP/ADP-SUGAR PYROPHOSPHATASE"/>
    <property type="match status" value="1"/>
</dbReference>
<evidence type="ECO:0000259" key="2">
    <source>
        <dbReference type="PROSITE" id="PS51462"/>
    </source>
</evidence>
<keyword evidence="4" id="KW-1185">Reference proteome</keyword>
<dbReference type="EC" id="3.6.-.-" evidence="3"/>
<name>A0ABU2H393_9ACTN</name>
<proteinExistence type="predicted"/>
<protein>
    <submittedName>
        <fullName evidence="3">NUDIX hydrolase</fullName>
        <ecNumber evidence="3">3.6.-.-</ecNumber>
    </submittedName>
</protein>
<feature type="domain" description="Nudix hydrolase" evidence="2">
    <location>
        <begin position="47"/>
        <end position="183"/>
    </location>
</feature>
<evidence type="ECO:0000256" key="1">
    <source>
        <dbReference type="ARBA" id="ARBA00022801"/>
    </source>
</evidence>
<reference evidence="4" key="1">
    <citation type="submission" date="2023-07" db="EMBL/GenBank/DDBJ databases">
        <title>Novel species in the genus Lipingzhangella isolated from Sambhar Salt Lake.</title>
        <authorList>
            <person name="Jiya N."/>
            <person name="Kajale S."/>
            <person name="Sharma A."/>
        </authorList>
    </citation>
    <scope>NUCLEOTIDE SEQUENCE [LARGE SCALE GENOMIC DNA]</scope>
    <source>
        <strain evidence="4">LS1_29</strain>
    </source>
</reference>
<dbReference type="InterPro" id="IPR015797">
    <property type="entry name" value="NUDIX_hydrolase-like_dom_sf"/>
</dbReference>
<dbReference type="GO" id="GO:0016787">
    <property type="term" value="F:hydrolase activity"/>
    <property type="evidence" value="ECO:0007669"/>
    <property type="project" value="UniProtKB-KW"/>
</dbReference>
<dbReference type="EMBL" id="JAVLVT010000001">
    <property type="protein sequence ID" value="MDS1269319.1"/>
    <property type="molecule type" value="Genomic_DNA"/>
</dbReference>
<accession>A0ABU2H393</accession>
<gene>
    <name evidence="3" type="ORF">RIF23_03300</name>
</gene>
<sequence length="205" mass="22349">MTLRDEPDAWPVVDSVERFRGGIVAVHTDWVRMPGSGGTETVARDRVTHPGSVAIVALDAGSRVLLVRQYRHAVSQQLWEIPAGLRDSDGEAPLDTARRELLEETGYRAGRWHTLVDCLPSPGFSDERVRIYLARDLDEVPTAEIGFERVHEEAGMVQSWLPLSEAVTAVLAGRLHNSLALVGILAAQAAAANAFAALRPADRVE</sequence>
<dbReference type="Pfam" id="PF00293">
    <property type="entry name" value="NUDIX"/>
    <property type="match status" value="1"/>
</dbReference>
<dbReference type="RefSeq" id="WP_310910803.1">
    <property type="nucleotide sequence ID" value="NZ_JAVLVT010000001.1"/>
</dbReference>
<dbReference type="PROSITE" id="PS51462">
    <property type="entry name" value="NUDIX"/>
    <property type="match status" value="1"/>
</dbReference>
<keyword evidence="1 3" id="KW-0378">Hydrolase</keyword>
<dbReference type="SUPFAM" id="SSF55811">
    <property type="entry name" value="Nudix"/>
    <property type="match status" value="1"/>
</dbReference>
<evidence type="ECO:0000313" key="4">
    <source>
        <dbReference type="Proteomes" id="UP001250214"/>
    </source>
</evidence>
<dbReference type="InterPro" id="IPR000086">
    <property type="entry name" value="NUDIX_hydrolase_dom"/>
</dbReference>
<dbReference type="Proteomes" id="UP001250214">
    <property type="component" value="Unassembled WGS sequence"/>
</dbReference>